<protein>
    <submittedName>
        <fullName evidence="1">Uncharacterized protein</fullName>
    </submittedName>
</protein>
<organism evidence="1 2">
    <name type="scientific">Metabacillus malikii</name>
    <dbReference type="NCBI Taxonomy" id="1504265"/>
    <lineage>
        <taxon>Bacteria</taxon>
        <taxon>Bacillati</taxon>
        <taxon>Bacillota</taxon>
        <taxon>Bacilli</taxon>
        <taxon>Bacillales</taxon>
        <taxon>Bacillaceae</taxon>
        <taxon>Metabacillus</taxon>
    </lineage>
</organism>
<keyword evidence="2" id="KW-1185">Reference proteome</keyword>
<name>A0ABT9ZCQ3_9BACI</name>
<evidence type="ECO:0000313" key="2">
    <source>
        <dbReference type="Proteomes" id="UP001234495"/>
    </source>
</evidence>
<accession>A0ABT9ZCQ3</accession>
<dbReference type="EMBL" id="JAUSUD010000004">
    <property type="protein sequence ID" value="MDQ0230038.1"/>
    <property type="molecule type" value="Genomic_DNA"/>
</dbReference>
<sequence length="328" mass="38537">MRVFIILIFLLPFLLSFQSEGRSYPTYETYLTPKGIEFTSYSSNWDQRKLQELYVELLKNGHGEELTELKAVKIYPDKHQASNTKGSYQALSKTITLYQGDKYVHVEDYRDTLSHEYGHHFAYYYFPSHHFPFSKWSVVRGLEHEAIRWDAFWNYKEEHHANYPQEIFADDYVLLFGSTSEMNSKTFTDHEPFYLRTEHENQNIPNILENKPLIEMIELESGLSVEPSRLIEMPHFTNITDNLVSYQITKKANIAYRLNVHLHDIKNEYGSTVMEFYEITVNDDISELHFNIEQAIEKNDSNYLSFSLDVVDLSTSIGFETEKITVGI</sequence>
<gene>
    <name evidence="1" type="ORF">J2S19_001290</name>
</gene>
<comment type="caution">
    <text evidence="1">The sequence shown here is derived from an EMBL/GenBank/DDBJ whole genome shotgun (WGS) entry which is preliminary data.</text>
</comment>
<proteinExistence type="predicted"/>
<dbReference type="Proteomes" id="UP001234495">
    <property type="component" value="Unassembled WGS sequence"/>
</dbReference>
<evidence type="ECO:0000313" key="1">
    <source>
        <dbReference type="EMBL" id="MDQ0230038.1"/>
    </source>
</evidence>
<reference evidence="1 2" key="1">
    <citation type="submission" date="2023-07" db="EMBL/GenBank/DDBJ databases">
        <title>Genomic Encyclopedia of Type Strains, Phase IV (KMG-IV): sequencing the most valuable type-strain genomes for metagenomic binning, comparative biology and taxonomic classification.</title>
        <authorList>
            <person name="Goeker M."/>
        </authorList>
    </citation>
    <scope>NUCLEOTIDE SEQUENCE [LARGE SCALE GENOMIC DNA]</scope>
    <source>
        <strain evidence="1 2">DSM 29005</strain>
    </source>
</reference>